<sequence length="186" mass="20978">MEETHIDSADPEKLLKCPYDKKNTRSGTTGFLIISSAERIILMSQINWLLIPSMLTTRFLVLKSVIISQVVMINIVFFYKHCIEQDVVNQTRNLGQETLAEYTWQCPPCDKDWDKDLWEQTSNPYIWDTANYCGNNTPASNIAVEHKSNLASGMHVPMSLPYGPLLGSLFCSIDVCVCFCASTTLS</sequence>
<keyword evidence="2" id="KW-1185">Reference proteome</keyword>
<evidence type="ECO:0000313" key="1">
    <source>
        <dbReference type="Ensembl" id="ENSCAFP00020032088.1"/>
    </source>
</evidence>
<organism evidence="1 2">
    <name type="scientific">Canis lupus dingo</name>
    <name type="common">dingo</name>
    <dbReference type="NCBI Taxonomy" id="286419"/>
    <lineage>
        <taxon>Eukaryota</taxon>
        <taxon>Metazoa</taxon>
        <taxon>Chordata</taxon>
        <taxon>Craniata</taxon>
        <taxon>Vertebrata</taxon>
        <taxon>Euteleostomi</taxon>
        <taxon>Mammalia</taxon>
        <taxon>Eutheria</taxon>
        <taxon>Laurasiatheria</taxon>
        <taxon>Carnivora</taxon>
        <taxon>Caniformia</taxon>
        <taxon>Canidae</taxon>
        <taxon>Canis</taxon>
    </lineage>
</organism>
<dbReference type="GeneTree" id="ENSGT00940000156784"/>
<reference evidence="1" key="2">
    <citation type="submission" date="2025-09" db="UniProtKB">
        <authorList>
            <consortium name="Ensembl"/>
        </authorList>
    </citation>
    <scope>IDENTIFICATION</scope>
</reference>
<dbReference type="Proteomes" id="UP000694391">
    <property type="component" value="Unplaced"/>
</dbReference>
<dbReference type="Ensembl" id="ENSCAFT00020037042.1">
    <property type="protein sequence ID" value="ENSCAFP00020032088.1"/>
    <property type="gene ID" value="ENSCAFG00020024996.1"/>
</dbReference>
<protein>
    <submittedName>
        <fullName evidence="1">Uncharacterized protein</fullName>
    </submittedName>
</protein>
<dbReference type="AlphaFoldDB" id="A0A8C0LK28"/>
<name>A0A8C0LK28_CANLU</name>
<reference evidence="1" key="1">
    <citation type="submission" date="2025-08" db="UniProtKB">
        <authorList>
            <consortium name="Ensembl"/>
        </authorList>
    </citation>
    <scope>IDENTIFICATION</scope>
</reference>
<proteinExistence type="predicted"/>
<evidence type="ECO:0000313" key="2">
    <source>
        <dbReference type="Proteomes" id="UP000694391"/>
    </source>
</evidence>
<accession>A0A8C0LK28</accession>